<keyword evidence="2" id="KW-1185">Reference proteome</keyword>
<name>A0A3Q8S4N2_9BACL</name>
<sequence length="138" mass="15755">MSDQVLNQILDELKSLNTRMGSLEDRQQNFEDGQQTLLARQATLEDGQQALLARQAALEAKQSSFEAELKEIKANTADIPLIRQAVLETLDITKRLDLSQKSFERKTTNQLNTHEYSIDIINRRQLKLEADLESLKSK</sequence>
<evidence type="ECO:0000313" key="2">
    <source>
        <dbReference type="Proteomes" id="UP000273145"/>
    </source>
</evidence>
<dbReference type="RefSeq" id="WP_125082482.1">
    <property type="nucleotide sequence ID" value="NZ_CP034248.1"/>
</dbReference>
<protein>
    <submittedName>
        <fullName evidence="1">Uncharacterized protein</fullName>
    </submittedName>
</protein>
<dbReference type="EMBL" id="CP034248">
    <property type="protein sequence ID" value="AZK46423.1"/>
    <property type="molecule type" value="Genomic_DNA"/>
</dbReference>
<evidence type="ECO:0000313" key="1">
    <source>
        <dbReference type="EMBL" id="AZK46423.1"/>
    </source>
</evidence>
<gene>
    <name evidence="1" type="ORF">EIM92_09750</name>
</gene>
<reference evidence="1 2" key="1">
    <citation type="submission" date="2018-11" db="EMBL/GenBank/DDBJ databases">
        <title>Genome sequencing of Paenibacillus lentus DSM25539(T).</title>
        <authorList>
            <person name="Kook J.-K."/>
            <person name="Park S.-N."/>
            <person name="Lim Y.K."/>
        </authorList>
    </citation>
    <scope>NUCLEOTIDE SEQUENCE [LARGE SCALE GENOMIC DNA]</scope>
    <source>
        <strain evidence="1 2">DSM 25539</strain>
    </source>
</reference>
<dbReference type="KEGG" id="plen:EIM92_09750"/>
<dbReference type="AlphaFoldDB" id="A0A3Q8S4N2"/>
<organism evidence="1 2">
    <name type="scientific">Paenibacillus lentus</name>
    <dbReference type="NCBI Taxonomy" id="1338368"/>
    <lineage>
        <taxon>Bacteria</taxon>
        <taxon>Bacillati</taxon>
        <taxon>Bacillota</taxon>
        <taxon>Bacilli</taxon>
        <taxon>Bacillales</taxon>
        <taxon>Paenibacillaceae</taxon>
        <taxon>Paenibacillus</taxon>
    </lineage>
</organism>
<proteinExistence type="predicted"/>
<dbReference type="OrthoDB" id="2660590at2"/>
<accession>A0A3Q8S4N2</accession>
<dbReference type="Proteomes" id="UP000273145">
    <property type="component" value="Chromosome"/>
</dbReference>